<organism evidence="2 3">
    <name type="scientific">Fragilariopsis cylindrus CCMP1102</name>
    <dbReference type="NCBI Taxonomy" id="635003"/>
    <lineage>
        <taxon>Eukaryota</taxon>
        <taxon>Sar</taxon>
        <taxon>Stramenopiles</taxon>
        <taxon>Ochrophyta</taxon>
        <taxon>Bacillariophyta</taxon>
        <taxon>Bacillariophyceae</taxon>
        <taxon>Bacillariophycidae</taxon>
        <taxon>Bacillariales</taxon>
        <taxon>Bacillariaceae</taxon>
        <taxon>Fragilariopsis</taxon>
    </lineage>
</organism>
<gene>
    <name evidence="2" type="ORF">FRACYDRAFT_233390</name>
</gene>
<evidence type="ECO:0000313" key="2">
    <source>
        <dbReference type="EMBL" id="OEU23221.1"/>
    </source>
</evidence>
<reference evidence="2 3" key="1">
    <citation type="submission" date="2016-09" db="EMBL/GenBank/DDBJ databases">
        <title>Extensive genetic diversity and differential bi-allelic expression allows diatom success in the polar Southern Ocean.</title>
        <authorList>
            <consortium name="DOE Joint Genome Institute"/>
            <person name="Mock T."/>
            <person name="Otillar R.P."/>
            <person name="Strauss J."/>
            <person name="Dupont C."/>
            <person name="Frickenhaus S."/>
            <person name="Maumus F."/>
            <person name="Mcmullan M."/>
            <person name="Sanges R."/>
            <person name="Schmutz J."/>
            <person name="Toseland A."/>
            <person name="Valas R."/>
            <person name="Veluchamy A."/>
            <person name="Ward B.J."/>
            <person name="Allen A."/>
            <person name="Barry K."/>
            <person name="Falciatore A."/>
            <person name="Ferrante M."/>
            <person name="Fortunato A.E."/>
            <person name="Gloeckner G."/>
            <person name="Gruber A."/>
            <person name="Hipkin R."/>
            <person name="Janech M."/>
            <person name="Kroth P."/>
            <person name="Leese F."/>
            <person name="Lindquist E."/>
            <person name="Lyon B.R."/>
            <person name="Martin J."/>
            <person name="Mayer C."/>
            <person name="Parker M."/>
            <person name="Quesneville H."/>
            <person name="Raymond J."/>
            <person name="Uhlig C."/>
            <person name="Valentin K.U."/>
            <person name="Worden A.Z."/>
            <person name="Armbrust E.V."/>
            <person name="Bowler C."/>
            <person name="Green B."/>
            <person name="Moulton V."/>
            <person name="Van Oosterhout C."/>
            <person name="Grigoriev I."/>
        </authorList>
    </citation>
    <scope>NUCLEOTIDE SEQUENCE [LARGE SCALE GENOMIC DNA]</scope>
    <source>
        <strain evidence="2 3">CCMP1102</strain>
    </source>
</reference>
<name>A0A1E7FYJ3_9STRA</name>
<evidence type="ECO:0000256" key="1">
    <source>
        <dbReference type="SAM" id="SignalP"/>
    </source>
</evidence>
<protein>
    <submittedName>
        <fullName evidence="2">Uncharacterized protein</fullName>
    </submittedName>
</protein>
<dbReference type="InParanoid" id="A0A1E7FYJ3"/>
<evidence type="ECO:0000313" key="3">
    <source>
        <dbReference type="Proteomes" id="UP000095751"/>
    </source>
</evidence>
<keyword evidence="1" id="KW-0732">Signal</keyword>
<accession>A0A1E7FYJ3</accession>
<feature type="signal peptide" evidence="1">
    <location>
        <begin position="1"/>
        <end position="22"/>
    </location>
</feature>
<dbReference type="KEGG" id="fcy:FRACYDRAFT_233390"/>
<keyword evidence="3" id="KW-1185">Reference proteome</keyword>
<feature type="chain" id="PRO_5009193734" evidence="1">
    <location>
        <begin position="23"/>
        <end position="573"/>
    </location>
</feature>
<dbReference type="Proteomes" id="UP000095751">
    <property type="component" value="Unassembled WGS sequence"/>
</dbReference>
<dbReference type="EMBL" id="KV784353">
    <property type="protein sequence ID" value="OEU23221.1"/>
    <property type="molecule type" value="Genomic_DNA"/>
</dbReference>
<dbReference type="AlphaFoldDB" id="A0A1E7FYJ3"/>
<sequence>MLLSKSVRLLLITSLFVSGSDALGCKGGDTFNGGGDGCNLNSVSCTEETCVKDMGGLWTADCPDPAADCDPLAPSDVDPSCTGQPESIDRGGKKMYRRKIISSEKPQDSEEGVFCHVTLELCDGETSLTQGVDSGFGDYYRLGATAEWCDYKGTDEFSYDGMSECESARSYSHVNPLNENTVQFIIKKETGDPVKYDCTEGVDCKFGMSELMCFAPVGSEILVSVNPDHAGVDTSTHYAYRPNFSREPGSGPYTFNFIGQGVAITELNPGSLSALLEPFASDGSFSTIKEVNYLWANSYWSNAEWVFEDGTNSTDLARAFIREGLKYGIRFNLMHSISREKRPEAAYPRTDVNIIGEAFNLTNTTDQDPNIKWFVVGSKGYKKSLYPQILEWGFDLRPCSAAAKSKGYPYCGPNSLYEWEVPGAAGLKNRERSAVFTTTAAEPTKAPTNAPTSAPTKKKLIGNNQIKFSSCKLELMLLGNSGEGYVPASFDVMDSKTLQQHYPAHYPGDRDNKDYPKAADVGAKGENLFWGLNDPFGGFAHPDTFLASLQPSAIVGPCAHRYDPELHIIFQGY</sequence>
<proteinExistence type="predicted"/>